<proteinExistence type="predicted"/>
<dbReference type="InterPro" id="IPR050385">
    <property type="entry name" value="Archaeal_FAD_synthase"/>
</dbReference>
<evidence type="ECO:0000259" key="3">
    <source>
        <dbReference type="Pfam" id="PF01467"/>
    </source>
</evidence>
<evidence type="ECO:0000313" key="4">
    <source>
        <dbReference type="EMBL" id="XAM40828.1"/>
    </source>
</evidence>
<dbReference type="GO" id="GO:0047348">
    <property type="term" value="F:glycerol-3-phosphate cytidylyltransferase activity"/>
    <property type="evidence" value="ECO:0007669"/>
    <property type="project" value="UniProtKB-EC"/>
</dbReference>
<evidence type="ECO:0000313" key="5">
    <source>
        <dbReference type="Proteomes" id="UP001477947"/>
    </source>
</evidence>
<organism evidence="4 5">
    <name type="scientific">Terrisporobacter petrolearius</name>
    <dbReference type="NCBI Taxonomy" id="1460447"/>
    <lineage>
        <taxon>Bacteria</taxon>
        <taxon>Bacillati</taxon>
        <taxon>Bacillota</taxon>
        <taxon>Clostridia</taxon>
        <taxon>Peptostreptococcales</taxon>
        <taxon>Peptostreptococcaceae</taxon>
        <taxon>Terrisporobacter</taxon>
    </lineage>
</organism>
<evidence type="ECO:0000256" key="2">
    <source>
        <dbReference type="ARBA" id="ARBA00022695"/>
    </source>
</evidence>
<dbReference type="PANTHER" id="PTHR43793:SF1">
    <property type="entry name" value="FAD SYNTHASE"/>
    <property type="match status" value="1"/>
</dbReference>
<dbReference type="NCBIfam" id="TIGR00125">
    <property type="entry name" value="cyt_tran_rel"/>
    <property type="match status" value="1"/>
</dbReference>
<evidence type="ECO:0000256" key="1">
    <source>
        <dbReference type="ARBA" id="ARBA00022679"/>
    </source>
</evidence>
<dbReference type="Pfam" id="PF01467">
    <property type="entry name" value="CTP_transf_like"/>
    <property type="match status" value="1"/>
</dbReference>
<dbReference type="Proteomes" id="UP001477947">
    <property type="component" value="Chromosome"/>
</dbReference>
<keyword evidence="2 4" id="KW-0548">Nucleotidyltransferase</keyword>
<keyword evidence="1 4" id="KW-0808">Transferase</keyword>
<dbReference type="EC" id="2.7.7.39" evidence="4"/>
<name>A0ABZ3FCX3_9FIRM</name>
<sequence>MKRILTYGTFDLLHIGHVRIIKRAKSLGDKLIVGLSSDEFNSLKGKKAVYSYQERKEILESLEDVDLVIKEDSWE</sequence>
<keyword evidence="5" id="KW-1185">Reference proteome</keyword>
<dbReference type="SUPFAM" id="SSF52374">
    <property type="entry name" value="Nucleotidylyl transferase"/>
    <property type="match status" value="1"/>
</dbReference>
<feature type="domain" description="Cytidyltransferase-like" evidence="3">
    <location>
        <begin position="5"/>
        <end position="75"/>
    </location>
</feature>
<dbReference type="InterPro" id="IPR014729">
    <property type="entry name" value="Rossmann-like_a/b/a_fold"/>
</dbReference>
<dbReference type="RefSeq" id="WP_343338911.1">
    <property type="nucleotide sequence ID" value="NZ_CP154622.1"/>
</dbReference>
<dbReference type="EMBL" id="CP154622">
    <property type="protein sequence ID" value="XAM40828.1"/>
    <property type="molecule type" value="Genomic_DNA"/>
</dbReference>
<dbReference type="Gene3D" id="3.40.50.620">
    <property type="entry name" value="HUPs"/>
    <property type="match status" value="1"/>
</dbReference>
<protein>
    <submittedName>
        <fullName evidence="4">Glycerol-3-phosphate cytidylyltransferase</fullName>
        <ecNumber evidence="4">2.7.7.39</ecNumber>
    </submittedName>
</protein>
<gene>
    <name evidence="4" type="primary">tarD</name>
    <name evidence="4" type="ORF">TPELB_11380</name>
</gene>
<dbReference type="InterPro" id="IPR004821">
    <property type="entry name" value="Cyt_trans-like"/>
</dbReference>
<accession>A0ABZ3FCX3</accession>
<dbReference type="PANTHER" id="PTHR43793">
    <property type="entry name" value="FAD SYNTHASE"/>
    <property type="match status" value="1"/>
</dbReference>
<reference evidence="4 5" key="1">
    <citation type="submission" date="2024-04" db="EMBL/GenBank/DDBJ databases">
        <title>Isolation and characterization of novel acetogenic strains of the genera Terrisporobacter and Acetoanaerobium.</title>
        <authorList>
            <person name="Boeer T."/>
            <person name="Schueler M.A."/>
            <person name="Lueschen A."/>
            <person name="Eysell L."/>
            <person name="Droege J."/>
            <person name="Heinemann M."/>
            <person name="Engelhardt L."/>
            <person name="Basen M."/>
            <person name="Daniel R."/>
        </authorList>
    </citation>
    <scope>NUCLEOTIDE SEQUENCE [LARGE SCALE GENOMIC DNA]</scope>
    <source>
        <strain evidence="4 5">ELB</strain>
    </source>
</reference>